<evidence type="ECO:0000256" key="1">
    <source>
        <dbReference type="PIRSR" id="PIRSR601310-1"/>
    </source>
</evidence>
<dbReference type="Proteomes" id="UP000011074">
    <property type="component" value="Chromosome"/>
</dbReference>
<dbReference type="SUPFAM" id="SSF54197">
    <property type="entry name" value="HIT-like"/>
    <property type="match status" value="1"/>
</dbReference>
<dbReference type="InterPro" id="IPR036265">
    <property type="entry name" value="HIT-like_sf"/>
</dbReference>
<dbReference type="PANTHER" id="PTHR46648">
    <property type="entry name" value="HIT FAMILY PROTEIN 1"/>
    <property type="match status" value="1"/>
</dbReference>
<dbReference type="PROSITE" id="PS00892">
    <property type="entry name" value="HIT_1"/>
    <property type="match status" value="1"/>
</dbReference>
<reference evidence="5" key="2">
    <citation type="submission" date="2020-01" db="EMBL/GenBank/DDBJ databases">
        <authorList>
            <person name="Algora L."/>
            <person name="Schniete J.K."/>
            <person name="MacFadyen A."/>
            <person name="Hoskisson P.A."/>
            <person name="Hunter I.S."/>
            <person name="Herron P.R."/>
        </authorList>
    </citation>
    <scope>NUCLEOTIDE SEQUENCE</scope>
    <source>
        <strain evidence="5">ATCC 10970</strain>
    </source>
</reference>
<feature type="short sequence motif" description="Histidine triad motif" evidence="2 3">
    <location>
        <begin position="115"/>
        <end position="119"/>
    </location>
</feature>
<dbReference type="EMBL" id="CP048261">
    <property type="protein sequence ID" value="QST78919.1"/>
    <property type="molecule type" value="Genomic_DNA"/>
</dbReference>
<dbReference type="GO" id="GO:0003824">
    <property type="term" value="F:catalytic activity"/>
    <property type="evidence" value="ECO:0007669"/>
    <property type="project" value="InterPro"/>
</dbReference>
<reference evidence="5" key="1">
    <citation type="submission" date="2012-12" db="EMBL/GenBank/DDBJ databases">
        <authorList>
            <person name="Pethick F.E."/>
            <person name="MacFadyen A.C."/>
            <person name="Tang Z."/>
            <person name="Sangal V."/>
            <person name="Tze-Tze L."/>
            <person name="Chu J."/>
            <person name="Guo M."/>
            <person name="Kirby R."/>
            <person name="Hoskisson P.A."/>
            <person name="Herron P.R."/>
            <person name="Hunter I.S."/>
        </authorList>
    </citation>
    <scope>NUCLEOTIDE SEQUENCE</scope>
    <source>
        <strain evidence="5">ATCC 10970</strain>
    </source>
</reference>
<evidence type="ECO:0000313" key="5">
    <source>
        <dbReference type="EMBL" id="QST78919.1"/>
    </source>
</evidence>
<feature type="active site" description="Tele-AMP-histidine intermediate" evidence="1">
    <location>
        <position position="117"/>
    </location>
</feature>
<proteinExistence type="predicted"/>
<organism evidence="5 6">
    <name type="scientific">Streptomyces rimosus subsp. rimosus (strain ATCC 10970 / DSM 40260 / JCM 4667 / NRRL 2234)</name>
    <dbReference type="NCBI Taxonomy" id="1265868"/>
    <lineage>
        <taxon>Bacteria</taxon>
        <taxon>Bacillati</taxon>
        <taxon>Actinomycetota</taxon>
        <taxon>Actinomycetes</taxon>
        <taxon>Kitasatosporales</taxon>
        <taxon>Streptomycetaceae</taxon>
        <taxon>Streptomyces</taxon>
    </lineage>
</organism>
<name>A0A8A1UFZ5_STRR1</name>
<evidence type="ECO:0000256" key="3">
    <source>
        <dbReference type="PROSITE-ProRule" id="PRU00464"/>
    </source>
</evidence>
<dbReference type="InterPro" id="IPR019808">
    <property type="entry name" value="Histidine_triad_CS"/>
</dbReference>
<dbReference type="PRINTS" id="PR00332">
    <property type="entry name" value="HISTRIAD"/>
</dbReference>
<accession>A0A8A1UFZ5</accession>
<dbReference type="PROSITE" id="PS51084">
    <property type="entry name" value="HIT_2"/>
    <property type="match status" value="1"/>
</dbReference>
<dbReference type="InterPro" id="IPR001310">
    <property type="entry name" value="Histidine_triad_HIT"/>
</dbReference>
<dbReference type="GO" id="GO:0009117">
    <property type="term" value="P:nucleotide metabolic process"/>
    <property type="evidence" value="ECO:0007669"/>
    <property type="project" value="TreeGrafter"/>
</dbReference>
<evidence type="ECO:0000259" key="4">
    <source>
        <dbReference type="PROSITE" id="PS51084"/>
    </source>
</evidence>
<evidence type="ECO:0000313" key="6">
    <source>
        <dbReference type="Proteomes" id="UP000011074"/>
    </source>
</evidence>
<dbReference type="Gene3D" id="3.30.428.10">
    <property type="entry name" value="HIT-like"/>
    <property type="match status" value="1"/>
</dbReference>
<dbReference type="PANTHER" id="PTHR46648:SF1">
    <property type="entry name" value="ADENOSINE 5'-MONOPHOSPHORAMIDASE HNT1"/>
    <property type="match status" value="1"/>
</dbReference>
<dbReference type="AlphaFoldDB" id="A0A8A1UFZ5"/>
<feature type="domain" description="HIT" evidence="4">
    <location>
        <begin position="22"/>
        <end position="130"/>
    </location>
</feature>
<dbReference type="Pfam" id="PF01230">
    <property type="entry name" value="HIT"/>
    <property type="match status" value="1"/>
</dbReference>
<evidence type="ECO:0000256" key="2">
    <source>
        <dbReference type="PIRSR" id="PIRSR601310-3"/>
    </source>
</evidence>
<protein>
    <submittedName>
        <fullName evidence="5">HIT family protein</fullName>
    </submittedName>
</protein>
<dbReference type="InterPro" id="IPR011146">
    <property type="entry name" value="HIT-like"/>
</dbReference>
<sequence>MIASAGVSRGLRGRAVTDNGCVFCAIVNGRADASVVHEDDSVIAFMDLQPVTPGHVLVIPKAHAVGLEDLQEGVGVAVWKVAHQLGRALRRSGLRCEGVNLFLADGEAAFQEVFHVHLHVFPRFAGDPFRMEADWRVQERAQLDRAAAAVRGGLAALDAG</sequence>
<gene>
    <name evidence="5" type="ORF">SRIM_000835</name>
</gene>
<reference evidence="5" key="3">
    <citation type="journal article" date="2021" name="bioRxiv">
        <title>Bilateral symmetry of linear streptomycete chromosomes.</title>
        <authorList>
            <person name="Algora-Gallardo L."/>
            <person name="Schniete J.K."/>
            <person name="Mark D.R."/>
            <person name="Hunter I.S."/>
            <person name="Herron P.R."/>
        </authorList>
    </citation>
    <scope>NUCLEOTIDE SEQUENCE</scope>
    <source>
        <strain evidence="5">ATCC 10970</strain>
    </source>
</reference>